<organism evidence="3">
    <name type="scientific">marine metagenome</name>
    <dbReference type="NCBI Taxonomy" id="408172"/>
    <lineage>
        <taxon>unclassified sequences</taxon>
        <taxon>metagenomes</taxon>
        <taxon>ecological metagenomes</taxon>
    </lineage>
</organism>
<keyword evidence="1" id="KW-0812">Transmembrane</keyword>
<dbReference type="InterPro" id="IPR036465">
    <property type="entry name" value="vWFA_dom_sf"/>
</dbReference>
<keyword evidence="1" id="KW-1133">Transmembrane helix</keyword>
<dbReference type="SUPFAM" id="SSF53300">
    <property type="entry name" value="vWA-like"/>
    <property type="match status" value="1"/>
</dbReference>
<proteinExistence type="predicted"/>
<reference evidence="3" key="1">
    <citation type="submission" date="2018-05" db="EMBL/GenBank/DDBJ databases">
        <authorList>
            <person name="Lanie J.A."/>
            <person name="Ng W.-L."/>
            <person name="Kazmierczak K.M."/>
            <person name="Andrzejewski T.M."/>
            <person name="Davidsen T.M."/>
            <person name="Wayne K.J."/>
            <person name="Tettelin H."/>
            <person name="Glass J.I."/>
            <person name="Rusch D."/>
            <person name="Podicherti R."/>
            <person name="Tsui H.-C.T."/>
            <person name="Winkler M.E."/>
        </authorList>
    </citation>
    <scope>NUCLEOTIDE SEQUENCE</scope>
</reference>
<dbReference type="NCBIfam" id="TIGR02226">
    <property type="entry name" value="two_anch"/>
    <property type="match status" value="1"/>
</dbReference>
<protein>
    <recommendedName>
        <fullName evidence="2">Aerotolerance regulator N-terminal domain-containing protein</fullName>
    </recommendedName>
</protein>
<keyword evidence="1" id="KW-0472">Membrane</keyword>
<evidence type="ECO:0000313" key="3">
    <source>
        <dbReference type="EMBL" id="SVA31749.1"/>
    </source>
</evidence>
<name>A0A381UUC4_9ZZZZ</name>
<gene>
    <name evidence="3" type="ORF">METZ01_LOCUS84603</name>
</gene>
<dbReference type="EMBL" id="UINC01007158">
    <property type="protein sequence ID" value="SVA31749.1"/>
    <property type="molecule type" value="Genomic_DNA"/>
</dbReference>
<feature type="transmembrane region" description="Helical" evidence="1">
    <location>
        <begin position="37"/>
        <end position="56"/>
    </location>
</feature>
<dbReference type="PANTHER" id="PTHR37464:SF1">
    <property type="entry name" value="BLL2463 PROTEIN"/>
    <property type="match status" value="1"/>
</dbReference>
<feature type="non-terminal residue" evidence="3">
    <location>
        <position position="1"/>
    </location>
</feature>
<sequence length="640" mass="69740">VIIHLINRMRHRPRQWAAMQFLLAATRSSTSHAKLRNLLIMLMRILAVLALLIFLARPLVGGWMGWALAAAPDVILLLVDRSASMELRVTGADESRREYALRMLAYAAEEFEHTSHLVLLDSATRQASELPNAASLLEWPDTKPTDTAADLPAMLQTALDWLIENKAGTAEIWIASDLQASNWQPDDPRWETLITAFDSLPQKVRVRLLATTQESPGNASISVSQLSRQQTSGKGEVRLAADLNRSQANAGTTTITRTLNDVATELEARVTGQSTRWRHRFAVGDQAGGWGKLELPADGNPRDNITYYRYSDDHPPAGLVVTESALGPLWQAAASVAGQAGRTPAKRYAPGDVTPADLRDATLVVWQTPLPKGEMANALRSFADEGGRVVFFPPGQPSTARFAGLGWGEKQTSGDAGFAVGRWDEDQGPLANTDEGLLLPLAKLGVRQRQQVVGQAAVLAAFDDAQALLVRQALGKGEVYFCTTLPLLAWSEMGDGLVVVPMLQRLLAAGSRRLQRDSVAECGQVSAGDLQLEWTSAETDLRGDVQTQAGVYKNGDRWLLVNRPAAEDEFKRVEDSAVAGLFGSLPFQLFQAQRDDTALQGEIWRLFLFLMLLALLVEAWLIRPSSMAEAAPLKPQPAAA</sequence>
<dbReference type="Pfam" id="PF07584">
    <property type="entry name" value="BatA"/>
    <property type="match status" value="1"/>
</dbReference>
<dbReference type="InterPro" id="IPR011933">
    <property type="entry name" value="Double_TM_dom"/>
</dbReference>
<evidence type="ECO:0000259" key="2">
    <source>
        <dbReference type="Pfam" id="PF07584"/>
    </source>
</evidence>
<feature type="domain" description="Aerotolerance regulator N-terminal" evidence="2">
    <location>
        <begin position="2"/>
        <end position="58"/>
    </location>
</feature>
<accession>A0A381UUC4</accession>
<evidence type="ECO:0000256" key="1">
    <source>
        <dbReference type="SAM" id="Phobius"/>
    </source>
</evidence>
<dbReference type="InterPro" id="IPR024163">
    <property type="entry name" value="Aerotolerance_reg_N"/>
</dbReference>
<dbReference type="PANTHER" id="PTHR37464">
    <property type="entry name" value="BLL2463 PROTEIN"/>
    <property type="match status" value="1"/>
</dbReference>
<dbReference type="AlphaFoldDB" id="A0A381UUC4"/>